<keyword evidence="3" id="KW-1185">Reference proteome</keyword>
<dbReference type="OrthoDB" id="6117167at2759"/>
<accession>V4B0L8</accession>
<dbReference type="HOGENOM" id="CLU_1278922_0_0_1"/>
<proteinExistence type="predicted"/>
<evidence type="ECO:0008006" key="4">
    <source>
        <dbReference type="Google" id="ProtNLM"/>
    </source>
</evidence>
<dbReference type="CTD" id="20250867"/>
<gene>
    <name evidence="2" type="ORF">LOTGIDRAFT_238764</name>
</gene>
<protein>
    <recommendedName>
        <fullName evidence="4">CTCK domain-containing protein</fullName>
    </recommendedName>
</protein>
<feature type="signal peptide" evidence="1">
    <location>
        <begin position="1"/>
        <end position="16"/>
    </location>
</feature>
<reference evidence="2 3" key="1">
    <citation type="journal article" date="2013" name="Nature">
        <title>Insights into bilaterian evolution from three spiralian genomes.</title>
        <authorList>
            <person name="Simakov O."/>
            <person name="Marletaz F."/>
            <person name="Cho S.J."/>
            <person name="Edsinger-Gonzales E."/>
            <person name="Havlak P."/>
            <person name="Hellsten U."/>
            <person name="Kuo D.H."/>
            <person name="Larsson T."/>
            <person name="Lv J."/>
            <person name="Arendt D."/>
            <person name="Savage R."/>
            <person name="Osoegawa K."/>
            <person name="de Jong P."/>
            <person name="Grimwood J."/>
            <person name="Chapman J.A."/>
            <person name="Shapiro H."/>
            <person name="Aerts A."/>
            <person name="Otillar R.P."/>
            <person name="Terry A.Y."/>
            <person name="Boore J.L."/>
            <person name="Grigoriev I.V."/>
            <person name="Lindberg D.R."/>
            <person name="Seaver E.C."/>
            <person name="Weisblat D.A."/>
            <person name="Putnam N.H."/>
            <person name="Rokhsar D.S."/>
        </authorList>
    </citation>
    <scope>NUCLEOTIDE SEQUENCE [LARGE SCALE GENOMIC DNA]</scope>
</reference>
<organism evidence="2 3">
    <name type="scientific">Lottia gigantea</name>
    <name type="common">Giant owl limpet</name>
    <dbReference type="NCBI Taxonomy" id="225164"/>
    <lineage>
        <taxon>Eukaryota</taxon>
        <taxon>Metazoa</taxon>
        <taxon>Spiralia</taxon>
        <taxon>Lophotrochozoa</taxon>
        <taxon>Mollusca</taxon>
        <taxon>Gastropoda</taxon>
        <taxon>Patellogastropoda</taxon>
        <taxon>Lottioidea</taxon>
        <taxon>Lottiidae</taxon>
        <taxon>Lottia</taxon>
    </lineage>
</organism>
<sequence>MIKILLIAVFVVACNAQEKERVAADLSLAPVPILPVCYGLKAAPAEELDASLAVEKSSEPDLTEEEAAKLLGANDVATEVASKAKRSVEDNGAAEARTALSKASGSIILPKLPWIPNPCPPLLTTTSAGQELCPSYQQLYTRFWSSNGNGLCYVLFPKWQRVYQTRCKCKTCRNSCPYYIFYKPGSLRFRNYCKPRSRRTRYIWALCRTNNFFRFVRERITQYSGGCECRAYRTCY</sequence>
<dbReference type="EMBL" id="KB200971">
    <property type="protein sequence ID" value="ESO99691.1"/>
    <property type="molecule type" value="Genomic_DNA"/>
</dbReference>
<dbReference type="KEGG" id="lgi:LOTGIDRAFT_238764"/>
<keyword evidence="1" id="KW-0732">Signal</keyword>
<dbReference type="RefSeq" id="XP_009049653.1">
    <property type="nucleotide sequence ID" value="XM_009051405.1"/>
</dbReference>
<dbReference type="Proteomes" id="UP000030746">
    <property type="component" value="Unassembled WGS sequence"/>
</dbReference>
<dbReference type="GeneID" id="20250867"/>
<name>V4B0L8_LOTGI</name>
<evidence type="ECO:0000313" key="3">
    <source>
        <dbReference type="Proteomes" id="UP000030746"/>
    </source>
</evidence>
<dbReference type="AlphaFoldDB" id="V4B0L8"/>
<feature type="chain" id="PRO_5004719137" description="CTCK domain-containing protein" evidence="1">
    <location>
        <begin position="17"/>
        <end position="236"/>
    </location>
</feature>
<evidence type="ECO:0000256" key="1">
    <source>
        <dbReference type="SAM" id="SignalP"/>
    </source>
</evidence>
<evidence type="ECO:0000313" key="2">
    <source>
        <dbReference type="EMBL" id="ESO99691.1"/>
    </source>
</evidence>